<dbReference type="RefSeq" id="WP_353684335.1">
    <property type="nucleotide sequence ID" value="NZ_CP144373.1"/>
</dbReference>
<dbReference type="EMBL" id="CP144373">
    <property type="protein sequence ID" value="XCH46812.1"/>
    <property type="molecule type" value="Genomic_DNA"/>
</dbReference>
<dbReference type="Pfam" id="PF13487">
    <property type="entry name" value="HD_5"/>
    <property type="match status" value="1"/>
</dbReference>
<proteinExistence type="predicted"/>
<evidence type="ECO:0000313" key="2">
    <source>
        <dbReference type="EMBL" id="XCH46812.1"/>
    </source>
</evidence>
<protein>
    <submittedName>
        <fullName evidence="2">HD domain-containing phosphohydrolase</fullName>
    </submittedName>
</protein>
<sequence length="312" mass="36012">MKIYWVCLQNTYNKRKENLPQGFEIIFISPQGSNNHSEKNRFCVVESERFDDEAIRTAIELKGVLFCENLQINSLNFSLVEHLALSGIPVFWLMSDLVKFLEIIGKNNKNFVNFIVNLFPNSNGDFSHAFKVGELSELIARKLGCDEVSVYCIRTAGILHDVGKFYLPHSFLNSPKRLTDLEKRFVSLHTVHGVNFVKEYLFPLSDTELYRVILDVVQNHHERLDGSGYRKGLTARDISIASKIVSVTDVYSALMCDRPYRTACDKDLALSYIQNKTPQWFDSDVVKVLIEVEKEKKKFKTFSEECYVRQRT</sequence>
<dbReference type="CDD" id="cd00077">
    <property type="entry name" value="HDc"/>
    <property type="match status" value="1"/>
</dbReference>
<dbReference type="AlphaFoldDB" id="A0AAU8GWG8"/>
<dbReference type="SMART" id="SM00471">
    <property type="entry name" value="HDc"/>
    <property type="match status" value="1"/>
</dbReference>
<dbReference type="Gene3D" id="1.10.3210.10">
    <property type="entry name" value="Hypothetical protein af1432"/>
    <property type="match status" value="1"/>
</dbReference>
<dbReference type="SUPFAM" id="SSF109604">
    <property type="entry name" value="HD-domain/PDEase-like"/>
    <property type="match status" value="1"/>
</dbReference>
<dbReference type="InterPro" id="IPR037522">
    <property type="entry name" value="HD_GYP_dom"/>
</dbReference>
<organism evidence="2">
    <name type="scientific">Thermodesulfovibrio autotrophicus</name>
    <dbReference type="NCBI Taxonomy" id="3118333"/>
    <lineage>
        <taxon>Bacteria</taxon>
        <taxon>Pseudomonadati</taxon>
        <taxon>Nitrospirota</taxon>
        <taxon>Thermodesulfovibrionia</taxon>
        <taxon>Thermodesulfovibrionales</taxon>
        <taxon>Thermodesulfovibrionaceae</taxon>
        <taxon>Thermodesulfovibrio</taxon>
    </lineage>
</organism>
<dbReference type="NCBIfam" id="TIGR00277">
    <property type="entry name" value="HDIG"/>
    <property type="match status" value="1"/>
</dbReference>
<feature type="domain" description="HD-GYP" evidence="1">
    <location>
        <begin position="103"/>
        <end position="305"/>
    </location>
</feature>
<reference evidence="2" key="1">
    <citation type="submission" date="2024-01" db="EMBL/GenBank/DDBJ databases">
        <title>The first autotrophic representatives of the genus Thermodesulfovibrio.</title>
        <authorList>
            <person name="Maltseva A.I."/>
            <person name="Elcheninov A.G."/>
            <person name="Kublanov I.V."/>
            <person name="Lebedinsky A.V."/>
            <person name="Frolov E.N."/>
        </authorList>
    </citation>
    <scope>NUCLEOTIDE SEQUENCE</scope>
    <source>
        <strain evidence="2">3907-1M</strain>
    </source>
</reference>
<accession>A0AAU8GWG8</accession>
<gene>
    <name evidence="2" type="ORF">V4D30_00705</name>
</gene>
<evidence type="ECO:0000259" key="1">
    <source>
        <dbReference type="PROSITE" id="PS51832"/>
    </source>
</evidence>
<dbReference type="PANTHER" id="PTHR43155">
    <property type="entry name" value="CYCLIC DI-GMP PHOSPHODIESTERASE PA4108-RELATED"/>
    <property type="match status" value="1"/>
</dbReference>
<name>A0AAU8GWG8_9BACT</name>
<dbReference type="KEGG" id="taut:V4D30_00705"/>
<dbReference type="InterPro" id="IPR006675">
    <property type="entry name" value="HDIG_dom"/>
</dbReference>
<dbReference type="InterPro" id="IPR003607">
    <property type="entry name" value="HD/PDEase_dom"/>
</dbReference>
<dbReference type="PROSITE" id="PS51832">
    <property type="entry name" value="HD_GYP"/>
    <property type="match status" value="1"/>
</dbReference>